<proteinExistence type="predicted"/>
<dbReference type="InterPro" id="IPR036600">
    <property type="entry name" value="PAH_sf"/>
</dbReference>
<dbReference type="InterPro" id="IPR003822">
    <property type="entry name" value="PAH"/>
</dbReference>
<reference evidence="4" key="5">
    <citation type="journal article" date="2021" name="G3 (Bethesda)">
        <title>Aegilops tauschii genome assembly Aet v5.0 features greater sequence contiguity and improved annotation.</title>
        <authorList>
            <person name="Wang L."/>
            <person name="Zhu T."/>
            <person name="Rodriguez J.C."/>
            <person name="Deal K.R."/>
            <person name="Dubcovsky J."/>
            <person name="McGuire P.E."/>
            <person name="Lux T."/>
            <person name="Spannagl M."/>
            <person name="Mayer K.F.X."/>
            <person name="Baldrich P."/>
            <person name="Meyers B.C."/>
            <person name="Huo N."/>
            <person name="Gu Y.Q."/>
            <person name="Zhou H."/>
            <person name="Devos K.M."/>
            <person name="Bennetzen J.L."/>
            <person name="Unver T."/>
            <person name="Budak H."/>
            <person name="Gulick P.J."/>
            <person name="Galiba G."/>
            <person name="Kalapos B."/>
            <person name="Nelson D.R."/>
            <person name="Li P."/>
            <person name="You F.M."/>
            <person name="Luo M.C."/>
            <person name="Dvorak J."/>
        </authorList>
    </citation>
    <scope>NUCLEOTIDE SEQUENCE [LARGE SCALE GENOMIC DNA]</scope>
    <source>
        <strain evidence="4">cv. AL8/78</strain>
    </source>
</reference>
<dbReference type="Gramene" id="AET3Gv20007900.3">
    <property type="protein sequence ID" value="AET3Gv20007900.3"/>
    <property type="gene ID" value="AET3Gv20007900"/>
</dbReference>
<evidence type="ECO:0000313" key="5">
    <source>
        <dbReference type="Proteomes" id="UP000015105"/>
    </source>
</evidence>
<reference evidence="5" key="1">
    <citation type="journal article" date="2014" name="Science">
        <title>Ancient hybridizations among the ancestral genomes of bread wheat.</title>
        <authorList>
            <consortium name="International Wheat Genome Sequencing Consortium,"/>
            <person name="Marcussen T."/>
            <person name="Sandve S.R."/>
            <person name="Heier L."/>
            <person name="Spannagl M."/>
            <person name="Pfeifer M."/>
            <person name="Jakobsen K.S."/>
            <person name="Wulff B.B."/>
            <person name="Steuernagel B."/>
            <person name="Mayer K.F."/>
            <person name="Olsen O.A."/>
        </authorList>
    </citation>
    <scope>NUCLEOTIDE SEQUENCE [LARGE SCALE GENOMIC DNA]</scope>
    <source>
        <strain evidence="5">cv. AL8/78</strain>
    </source>
</reference>
<evidence type="ECO:0000256" key="2">
    <source>
        <dbReference type="ARBA" id="ARBA00023242"/>
    </source>
</evidence>
<keyword evidence="5" id="KW-1185">Reference proteome</keyword>
<comment type="subcellular location">
    <subcellularLocation>
        <location evidence="1 3">Nucleus</location>
    </subcellularLocation>
</comment>
<organism evidence="4 5">
    <name type="scientific">Aegilops tauschii subsp. strangulata</name>
    <name type="common">Goatgrass</name>
    <dbReference type="NCBI Taxonomy" id="200361"/>
    <lineage>
        <taxon>Eukaryota</taxon>
        <taxon>Viridiplantae</taxon>
        <taxon>Streptophyta</taxon>
        <taxon>Embryophyta</taxon>
        <taxon>Tracheophyta</taxon>
        <taxon>Spermatophyta</taxon>
        <taxon>Magnoliopsida</taxon>
        <taxon>Liliopsida</taxon>
        <taxon>Poales</taxon>
        <taxon>Poaceae</taxon>
        <taxon>BOP clade</taxon>
        <taxon>Pooideae</taxon>
        <taxon>Triticodae</taxon>
        <taxon>Triticeae</taxon>
        <taxon>Triticinae</taxon>
        <taxon>Aegilops</taxon>
    </lineage>
</organism>
<dbReference type="STRING" id="200361.A0A453DN94"/>
<evidence type="ECO:0000256" key="1">
    <source>
        <dbReference type="ARBA" id="ARBA00004123"/>
    </source>
</evidence>
<dbReference type="PROSITE" id="PS51477">
    <property type="entry name" value="PAH"/>
    <property type="match status" value="1"/>
</dbReference>
<dbReference type="EnsemblPlants" id="AET3Gv20007900.3">
    <property type="protein sequence ID" value="AET3Gv20007900.3"/>
    <property type="gene ID" value="AET3Gv20007900"/>
</dbReference>
<dbReference type="GO" id="GO:0006355">
    <property type="term" value="P:regulation of DNA-templated transcription"/>
    <property type="evidence" value="ECO:0007669"/>
    <property type="project" value="InterPro"/>
</dbReference>
<reference evidence="5" key="2">
    <citation type="journal article" date="2017" name="Nat. Plants">
        <title>The Aegilops tauschii genome reveals multiple impacts of transposons.</title>
        <authorList>
            <person name="Zhao G."/>
            <person name="Zou C."/>
            <person name="Li K."/>
            <person name="Wang K."/>
            <person name="Li T."/>
            <person name="Gao L."/>
            <person name="Zhang X."/>
            <person name="Wang H."/>
            <person name="Yang Z."/>
            <person name="Liu X."/>
            <person name="Jiang W."/>
            <person name="Mao L."/>
            <person name="Kong X."/>
            <person name="Jiao Y."/>
            <person name="Jia J."/>
        </authorList>
    </citation>
    <scope>NUCLEOTIDE SEQUENCE [LARGE SCALE GENOMIC DNA]</scope>
    <source>
        <strain evidence="5">cv. AL8/78</strain>
    </source>
</reference>
<reference evidence="4" key="4">
    <citation type="submission" date="2019-03" db="UniProtKB">
        <authorList>
            <consortium name="EnsemblPlants"/>
        </authorList>
    </citation>
    <scope>IDENTIFICATION</scope>
</reference>
<dbReference type="Proteomes" id="UP000015105">
    <property type="component" value="Chromosome 3D"/>
</dbReference>
<protein>
    <submittedName>
        <fullName evidence="4">Uncharacterized protein</fullName>
    </submittedName>
</protein>
<keyword evidence="2 3" id="KW-0539">Nucleus</keyword>
<evidence type="ECO:0000256" key="3">
    <source>
        <dbReference type="PROSITE-ProRule" id="PRU00810"/>
    </source>
</evidence>
<name>A0A453DN94_AEGTS</name>
<reference evidence="4" key="3">
    <citation type="journal article" date="2017" name="Nature">
        <title>Genome sequence of the progenitor of the wheat D genome Aegilops tauschii.</title>
        <authorList>
            <person name="Luo M.C."/>
            <person name="Gu Y.Q."/>
            <person name="Puiu D."/>
            <person name="Wang H."/>
            <person name="Twardziok S.O."/>
            <person name="Deal K.R."/>
            <person name="Huo N."/>
            <person name="Zhu T."/>
            <person name="Wang L."/>
            <person name="Wang Y."/>
            <person name="McGuire P.E."/>
            <person name="Liu S."/>
            <person name="Long H."/>
            <person name="Ramasamy R.K."/>
            <person name="Rodriguez J.C."/>
            <person name="Van S.L."/>
            <person name="Yuan L."/>
            <person name="Wang Z."/>
            <person name="Xia Z."/>
            <person name="Xiao L."/>
            <person name="Anderson O.D."/>
            <person name="Ouyang S."/>
            <person name="Liang Y."/>
            <person name="Zimin A.V."/>
            <person name="Pertea G."/>
            <person name="Qi P."/>
            <person name="Bennetzen J.L."/>
            <person name="Dai X."/>
            <person name="Dawson M.W."/>
            <person name="Muller H.G."/>
            <person name="Kugler K."/>
            <person name="Rivarola-Duarte L."/>
            <person name="Spannagl M."/>
            <person name="Mayer K.F.X."/>
            <person name="Lu F.H."/>
            <person name="Bevan M.W."/>
            <person name="Leroy P."/>
            <person name="Li P."/>
            <person name="You F.M."/>
            <person name="Sun Q."/>
            <person name="Liu Z."/>
            <person name="Lyons E."/>
            <person name="Wicker T."/>
            <person name="Salzberg S.L."/>
            <person name="Devos K.M."/>
            <person name="Dvorak J."/>
        </authorList>
    </citation>
    <scope>NUCLEOTIDE SEQUENCE [LARGE SCALE GENOMIC DNA]</scope>
    <source>
        <strain evidence="4">cv. AL8/78</strain>
    </source>
</reference>
<dbReference type="Gene3D" id="1.20.1160.11">
    <property type="entry name" value="Paired amphipathic helix"/>
    <property type="match status" value="1"/>
</dbReference>
<dbReference type="SUPFAM" id="SSF47762">
    <property type="entry name" value="PAH2 domain"/>
    <property type="match status" value="1"/>
</dbReference>
<dbReference type="AlphaFoldDB" id="A0A453DN94"/>
<sequence>PFHFLPWPELERNVSRRVHLNSFPRPRSVYLIHPLVCPNPAQRASSPVRGVSFRGGSMMRPWRRRHAEILNTPRGNNGATMPGADDAFPAESRTTVFFGAVTSKSEPLTFQESLGFVKKVKARNYMLYLSLFDILGRTELSQLEAYQTLQLLFRDHPDLHEGLEKFRPPMPAKHAAVNSNLWPWVFACAAVPLVAMSLIPALGNPVLWLVQQTLGEKMRAA</sequence>
<accession>A0A453DN94</accession>
<dbReference type="GO" id="GO:0005634">
    <property type="term" value="C:nucleus"/>
    <property type="evidence" value="ECO:0007669"/>
    <property type="project" value="UniProtKB-SubCell"/>
</dbReference>
<evidence type="ECO:0000313" key="4">
    <source>
        <dbReference type="EnsemblPlants" id="AET3Gv20007900.3"/>
    </source>
</evidence>